<dbReference type="AlphaFoldDB" id="A0A150G3J5"/>
<proteinExistence type="predicted"/>
<name>A0A150G3J5_GONPE</name>
<evidence type="ECO:0000313" key="2">
    <source>
        <dbReference type="EMBL" id="KXZ44394.1"/>
    </source>
</evidence>
<dbReference type="Proteomes" id="UP000075714">
    <property type="component" value="Unassembled WGS sequence"/>
</dbReference>
<evidence type="ECO:0000313" key="3">
    <source>
        <dbReference type="Proteomes" id="UP000075714"/>
    </source>
</evidence>
<keyword evidence="3" id="KW-1185">Reference proteome</keyword>
<dbReference type="STRING" id="33097.A0A150G3J5"/>
<reference evidence="3" key="1">
    <citation type="journal article" date="2016" name="Nat. Commun.">
        <title>The Gonium pectorale genome demonstrates co-option of cell cycle regulation during the evolution of multicellularity.</title>
        <authorList>
            <person name="Hanschen E.R."/>
            <person name="Marriage T.N."/>
            <person name="Ferris P.J."/>
            <person name="Hamaji T."/>
            <person name="Toyoda A."/>
            <person name="Fujiyama A."/>
            <person name="Neme R."/>
            <person name="Noguchi H."/>
            <person name="Minakuchi Y."/>
            <person name="Suzuki M."/>
            <person name="Kawai-Toyooka H."/>
            <person name="Smith D.R."/>
            <person name="Sparks H."/>
            <person name="Anderson J."/>
            <person name="Bakaric R."/>
            <person name="Luria V."/>
            <person name="Karger A."/>
            <person name="Kirschner M.W."/>
            <person name="Durand P.M."/>
            <person name="Michod R.E."/>
            <person name="Nozaki H."/>
            <person name="Olson B.J."/>
        </authorList>
    </citation>
    <scope>NUCLEOTIDE SEQUENCE [LARGE SCALE GENOMIC DNA]</scope>
    <source>
        <strain evidence="3">NIES-2863</strain>
    </source>
</reference>
<dbReference type="Pfam" id="PF07818">
    <property type="entry name" value="HCNGP"/>
    <property type="match status" value="1"/>
</dbReference>
<feature type="compositionally biased region" description="Basic and acidic residues" evidence="1">
    <location>
        <begin position="33"/>
        <end position="42"/>
    </location>
</feature>
<comment type="caution">
    <text evidence="2">The sequence shown here is derived from an EMBL/GenBank/DDBJ whole genome shotgun (WGS) entry which is preliminary data.</text>
</comment>
<dbReference type="OrthoDB" id="530175at2759"/>
<organism evidence="2 3">
    <name type="scientific">Gonium pectorale</name>
    <name type="common">Green alga</name>
    <dbReference type="NCBI Taxonomy" id="33097"/>
    <lineage>
        <taxon>Eukaryota</taxon>
        <taxon>Viridiplantae</taxon>
        <taxon>Chlorophyta</taxon>
        <taxon>core chlorophytes</taxon>
        <taxon>Chlorophyceae</taxon>
        <taxon>CS clade</taxon>
        <taxon>Chlamydomonadales</taxon>
        <taxon>Volvocaceae</taxon>
        <taxon>Gonium</taxon>
    </lineage>
</organism>
<dbReference type="EMBL" id="LSYV01000069">
    <property type="protein sequence ID" value="KXZ44394.1"/>
    <property type="molecule type" value="Genomic_DNA"/>
</dbReference>
<feature type="region of interest" description="Disordered" evidence="1">
    <location>
        <begin position="1"/>
        <end position="71"/>
    </location>
</feature>
<protein>
    <submittedName>
        <fullName evidence="2">Uncharacterized protein</fullName>
    </submittedName>
</protein>
<sequence>MNLKHTGILGLGGYASNDDEEEGIVSPSEEEVDEKKDCDMKAEYGPSSDGLADTNPLSHLPPELRDPLPTPCPEELQAKFVQHLHKLRTQGVSIMDALTNGRHPAQFEMWHMQGHGSAFPPDVFDPTSLPQEDTIEKLLDKLNAVEQRRAWQRLAGTLPKLP</sequence>
<dbReference type="GO" id="GO:0006355">
    <property type="term" value="P:regulation of DNA-templated transcription"/>
    <property type="evidence" value="ECO:0007669"/>
    <property type="project" value="InterPro"/>
</dbReference>
<feature type="compositionally biased region" description="Acidic residues" evidence="1">
    <location>
        <begin position="17"/>
        <end position="32"/>
    </location>
</feature>
<dbReference type="InterPro" id="IPR012479">
    <property type="entry name" value="SAP30BP"/>
</dbReference>
<gene>
    <name evidence="2" type="ORF">GPECTOR_68g365</name>
</gene>
<accession>A0A150G3J5</accession>
<evidence type="ECO:0000256" key="1">
    <source>
        <dbReference type="SAM" id="MobiDB-lite"/>
    </source>
</evidence>